<evidence type="ECO:0000256" key="10">
    <source>
        <dbReference type="ARBA" id="ARBA00076938"/>
    </source>
</evidence>
<feature type="compositionally biased region" description="Acidic residues" evidence="12">
    <location>
        <begin position="401"/>
        <end position="410"/>
    </location>
</feature>
<dbReference type="AlphaFoldDB" id="A0A0V1MZZ7"/>
<keyword evidence="3" id="KW-0813">Transport</keyword>
<keyword evidence="7" id="KW-0539">Nucleus</keyword>
<comment type="subcellular location">
    <subcellularLocation>
        <location evidence="2">Cytoplasm</location>
    </subcellularLocation>
    <subcellularLocation>
        <location evidence="1">Nucleus</location>
    </subcellularLocation>
</comment>
<evidence type="ECO:0000259" key="13">
    <source>
        <dbReference type="PROSITE" id="PS50166"/>
    </source>
</evidence>
<evidence type="ECO:0000256" key="4">
    <source>
        <dbReference type="ARBA" id="ARBA00022490"/>
    </source>
</evidence>
<evidence type="ECO:0000256" key="12">
    <source>
        <dbReference type="SAM" id="MobiDB-lite"/>
    </source>
</evidence>
<evidence type="ECO:0000256" key="8">
    <source>
        <dbReference type="ARBA" id="ARBA00038423"/>
    </source>
</evidence>
<keyword evidence="15" id="KW-1185">Reference proteome</keyword>
<dbReference type="SMART" id="SM00913">
    <property type="entry name" value="IBN_N"/>
    <property type="match status" value="1"/>
</dbReference>
<dbReference type="GO" id="GO:0031981">
    <property type="term" value="C:nuclear lumen"/>
    <property type="evidence" value="ECO:0007669"/>
    <property type="project" value="UniProtKB-ARBA"/>
</dbReference>
<accession>A0A0V1MZZ7</accession>
<dbReference type="InterPro" id="IPR016024">
    <property type="entry name" value="ARM-type_fold"/>
</dbReference>
<proteinExistence type="inferred from homology"/>
<dbReference type="GO" id="GO:0006606">
    <property type="term" value="P:protein import into nucleus"/>
    <property type="evidence" value="ECO:0007669"/>
    <property type="project" value="InterPro"/>
</dbReference>
<evidence type="ECO:0000256" key="3">
    <source>
        <dbReference type="ARBA" id="ARBA00022448"/>
    </source>
</evidence>
<dbReference type="InterPro" id="IPR001494">
    <property type="entry name" value="Importin-beta_N"/>
</dbReference>
<dbReference type="InterPro" id="IPR011989">
    <property type="entry name" value="ARM-like"/>
</dbReference>
<comment type="caution">
    <text evidence="14">The sequence shown here is derived from an EMBL/GenBank/DDBJ whole genome shotgun (WGS) entry which is preliminary data.</text>
</comment>
<evidence type="ECO:0000313" key="14">
    <source>
        <dbReference type="EMBL" id="KRZ77351.1"/>
    </source>
</evidence>
<dbReference type="Proteomes" id="UP000054843">
    <property type="component" value="Unassembled WGS sequence"/>
</dbReference>
<dbReference type="Pfam" id="PF13513">
    <property type="entry name" value="HEAT_EZ"/>
    <property type="match status" value="1"/>
</dbReference>
<dbReference type="GO" id="GO:0005737">
    <property type="term" value="C:cytoplasm"/>
    <property type="evidence" value="ECO:0007669"/>
    <property type="project" value="UniProtKB-SubCell"/>
</dbReference>
<evidence type="ECO:0000256" key="5">
    <source>
        <dbReference type="ARBA" id="ARBA00022737"/>
    </source>
</evidence>
<evidence type="ECO:0000256" key="6">
    <source>
        <dbReference type="ARBA" id="ARBA00022927"/>
    </source>
</evidence>
<dbReference type="PROSITE" id="PS50166">
    <property type="entry name" value="IMPORTIN_B_NT"/>
    <property type="match status" value="1"/>
</dbReference>
<evidence type="ECO:0000256" key="2">
    <source>
        <dbReference type="ARBA" id="ARBA00004496"/>
    </source>
</evidence>
<gene>
    <name evidence="14" type="primary">Tnpo1</name>
    <name evidence="14" type="ORF">T10_2209</name>
</gene>
<dbReference type="FunFam" id="1.25.10.10:FF:000028">
    <property type="entry name" value="Transportin-1 isoform 1"/>
    <property type="match status" value="1"/>
</dbReference>
<feature type="compositionally biased region" description="Low complexity" evidence="12">
    <location>
        <begin position="350"/>
        <end position="360"/>
    </location>
</feature>
<feature type="domain" description="Importin N-terminal" evidence="13">
    <location>
        <begin position="38"/>
        <end position="106"/>
    </location>
</feature>
<feature type="region of interest" description="Disordered" evidence="12">
    <location>
        <begin position="344"/>
        <end position="414"/>
    </location>
</feature>
<evidence type="ECO:0000256" key="1">
    <source>
        <dbReference type="ARBA" id="ARBA00004123"/>
    </source>
</evidence>
<dbReference type="GO" id="GO:0031267">
    <property type="term" value="F:small GTPase binding"/>
    <property type="evidence" value="ECO:0007669"/>
    <property type="project" value="InterPro"/>
</dbReference>
<evidence type="ECO:0000313" key="15">
    <source>
        <dbReference type="Proteomes" id="UP000054843"/>
    </source>
</evidence>
<keyword evidence="6" id="KW-0653">Protein transport</keyword>
<dbReference type="Pfam" id="PF03810">
    <property type="entry name" value="IBN_N"/>
    <property type="match status" value="1"/>
</dbReference>
<comment type="similarity">
    <text evidence="8">Belongs to the importin beta family. Importin beta-2 subfamily.</text>
</comment>
<keyword evidence="4" id="KW-0963">Cytoplasm</keyword>
<feature type="compositionally biased region" description="Polar residues" evidence="12">
    <location>
        <begin position="361"/>
        <end position="387"/>
    </location>
</feature>
<keyword evidence="5" id="KW-0677">Repeat</keyword>
<evidence type="ECO:0000256" key="7">
    <source>
        <dbReference type="ARBA" id="ARBA00023242"/>
    </source>
</evidence>
<dbReference type="OrthoDB" id="951172at2759"/>
<dbReference type="EMBL" id="JYDO01000020">
    <property type="protein sequence ID" value="KRZ77351.1"/>
    <property type="molecule type" value="Genomic_DNA"/>
</dbReference>
<protein>
    <recommendedName>
        <fullName evidence="9">Transportin-1</fullName>
    </recommendedName>
    <alternativeName>
        <fullName evidence="10">Importin beta-2</fullName>
    </alternativeName>
    <alternativeName>
        <fullName evidence="11">Karyopherin beta-2</fullName>
    </alternativeName>
</protein>
<evidence type="ECO:0000256" key="9">
    <source>
        <dbReference type="ARBA" id="ARBA00067327"/>
    </source>
</evidence>
<reference evidence="14 15" key="1">
    <citation type="submission" date="2015-01" db="EMBL/GenBank/DDBJ databases">
        <title>Evolution of Trichinella species and genotypes.</title>
        <authorList>
            <person name="Korhonen P.K."/>
            <person name="Edoardo P."/>
            <person name="Giuseppe L.R."/>
            <person name="Gasser R.B."/>
        </authorList>
    </citation>
    <scope>NUCLEOTIDE SEQUENCE [LARGE SCALE GENOMIC DNA]</scope>
    <source>
        <strain evidence="14">ISS1980</strain>
    </source>
</reference>
<dbReference type="SUPFAM" id="SSF48371">
    <property type="entry name" value="ARM repeat"/>
    <property type="match status" value="1"/>
</dbReference>
<dbReference type="Gene3D" id="1.25.10.10">
    <property type="entry name" value="Leucine-rich Repeat Variant"/>
    <property type="match status" value="2"/>
</dbReference>
<feature type="compositionally biased region" description="Basic and acidic residues" evidence="12">
    <location>
        <begin position="389"/>
        <end position="400"/>
    </location>
</feature>
<name>A0A0V1MZZ7_9BILA</name>
<evidence type="ECO:0000256" key="11">
    <source>
        <dbReference type="ARBA" id="ARBA00080641"/>
    </source>
</evidence>
<sequence>MAVEMSTAEFQPQADELAQVLELLKQSQISDTAVQREVQKKLEELKKIPTFSYYLLYVLTRMTNEQQVTRSLGGLILKNNIHAAWSTYTDEAKRYVKAECVHALDESNQMVRTTVDVVIASILSQESIHAWPDLVAKLLDQMNSDQDQVVVGAFSVVQKICEDSAFYQIEDREYALRTLMPALVELLLHQNTKVRLMCLQSVNFFLGIRSPFLDHFIDDRFLARLFNCMNDLEQSIHDCLCQALSLLCNLYFNKLTNYMPTVARYILHRTSDSVEHTALEACEFWLTLAEEPANCREVVRPYLAELIPVLVRRMRYSEQDLRNMKADLECDELIPDRAEDIQPRFRRSKQQQQQQQQQQQDVNSMTNVDHNQPSDDQNNISNTNASVDASDHDDRTHNDNDNDDDDDDDSASGCDFSVDASSEWNVRKGAAATLDVLSNVFRDELLPHLLPILDGDLFQHDWLVKEAAILALGAVAEGCANGMAPHLPTLVPYLIGCLNDNKALVRSITCWTLSRYGHWILQFPNERHFEQLLKELLRRLLDVNKRVQEAACSAFATLEEEANFELVPYLNEVVQTLCAAFQKYQAKNLLILYDAVGTLAESIGTCLAKPELVDALMPPLMAKWNRTDDTERERYSLLECMASVVVALQDNFLPYCTSVFSRCVHLITCNVQTTPELVSGIMDLGSNSGIPTTQNNGTSTTEVGGQDFVIASLDLLSGMVETLGQQLITLVAHYNLVELVKRTSLDQSSEVRQSSFALVGDLARTCWPLVEPHVMYFLTVLGRNLEPQQVSVCNNAIWALGELAMKMGSSLLPHARTLCRPLVAILNRPHTSKTLLENAAITVGRFGVYCSTEVAPQLPDILLPWCLSMRNLRDNDEKESAFCGLCRMVIVNPEAVVPHFAYLCDAFASWSSPKSELKALVCSILYAFRQQMGEAAWQDCVGKFPSPMLERLQYLYGF</sequence>
<dbReference type="STRING" id="268474.A0A0V1MZZ7"/>
<dbReference type="InterPro" id="IPR040122">
    <property type="entry name" value="Importin_beta"/>
</dbReference>
<dbReference type="PANTHER" id="PTHR10527">
    <property type="entry name" value="IMPORTIN BETA"/>
    <property type="match status" value="1"/>
</dbReference>
<organism evidence="14 15">
    <name type="scientific">Trichinella papuae</name>
    <dbReference type="NCBI Taxonomy" id="268474"/>
    <lineage>
        <taxon>Eukaryota</taxon>
        <taxon>Metazoa</taxon>
        <taxon>Ecdysozoa</taxon>
        <taxon>Nematoda</taxon>
        <taxon>Enoplea</taxon>
        <taxon>Dorylaimia</taxon>
        <taxon>Trichinellida</taxon>
        <taxon>Trichinellidae</taxon>
        <taxon>Trichinella</taxon>
    </lineage>
</organism>